<dbReference type="Proteomes" id="UP001189429">
    <property type="component" value="Unassembled WGS sequence"/>
</dbReference>
<organism evidence="1 2">
    <name type="scientific">Prorocentrum cordatum</name>
    <dbReference type="NCBI Taxonomy" id="2364126"/>
    <lineage>
        <taxon>Eukaryota</taxon>
        <taxon>Sar</taxon>
        <taxon>Alveolata</taxon>
        <taxon>Dinophyceae</taxon>
        <taxon>Prorocentrales</taxon>
        <taxon>Prorocentraceae</taxon>
        <taxon>Prorocentrum</taxon>
    </lineage>
</organism>
<dbReference type="EMBL" id="CAUYUJ010011348">
    <property type="protein sequence ID" value="CAK0831621.1"/>
    <property type="molecule type" value="Genomic_DNA"/>
</dbReference>
<sequence>PLWLKRFWLKPFGLQHMGATVVESRFLFSLYWPLLRLWLMTIAFSGRLRVAIPLLGITAFASLRVLTRDGSLDHQPTGLFSFLQSSGCLGGNSTALAHQSEHVSLPECGSTDLLFNVGQGRTGTTTMHHVVEQLGYKSVHGFQTVNLQEVIDFKQHPGSVDSSNVFADLVNQTGTPKLRPFDWSGEWPERGTAFHDVPFFSMPCELYLRYPRAKFFMLDKDEARHAKSVMVMYCDYDCQYDKTTKQCSHGSHCDLFLRGDRAGIQRNELRGFIWGQAYSTFCQNAVSICSVRMGQSPENNLYARTLQLLVFAHREHVARVHSCIPAESLFHTDGMFRNFSRELAKFVAFLGCKPKTAVDSMSLPEQR</sequence>
<reference evidence="1" key="1">
    <citation type="submission" date="2023-10" db="EMBL/GenBank/DDBJ databases">
        <authorList>
            <person name="Chen Y."/>
            <person name="Shah S."/>
            <person name="Dougan E. K."/>
            <person name="Thang M."/>
            <person name="Chan C."/>
        </authorList>
    </citation>
    <scope>NUCLEOTIDE SEQUENCE [LARGE SCALE GENOMIC DNA]</scope>
</reference>
<accession>A0ABN9SIW1</accession>
<protein>
    <recommendedName>
        <fullName evidence="3">Sulfotransferase</fullName>
    </recommendedName>
</protein>
<dbReference type="Pfam" id="PF17784">
    <property type="entry name" value="Sulfotransfer_4"/>
    <property type="match status" value="1"/>
</dbReference>
<name>A0ABN9SIW1_9DINO</name>
<evidence type="ECO:0008006" key="3">
    <source>
        <dbReference type="Google" id="ProtNLM"/>
    </source>
</evidence>
<dbReference type="Gene3D" id="3.40.50.300">
    <property type="entry name" value="P-loop containing nucleotide triphosphate hydrolases"/>
    <property type="match status" value="1"/>
</dbReference>
<dbReference type="SUPFAM" id="SSF52540">
    <property type="entry name" value="P-loop containing nucleoside triphosphate hydrolases"/>
    <property type="match status" value="1"/>
</dbReference>
<feature type="non-terminal residue" evidence="1">
    <location>
        <position position="1"/>
    </location>
</feature>
<dbReference type="InterPro" id="IPR040632">
    <property type="entry name" value="Sulfotransfer_4"/>
</dbReference>
<evidence type="ECO:0000313" key="2">
    <source>
        <dbReference type="Proteomes" id="UP001189429"/>
    </source>
</evidence>
<proteinExistence type="predicted"/>
<dbReference type="InterPro" id="IPR027417">
    <property type="entry name" value="P-loop_NTPase"/>
</dbReference>
<keyword evidence="2" id="KW-1185">Reference proteome</keyword>
<evidence type="ECO:0000313" key="1">
    <source>
        <dbReference type="EMBL" id="CAK0831621.1"/>
    </source>
</evidence>
<comment type="caution">
    <text evidence="1">The sequence shown here is derived from an EMBL/GenBank/DDBJ whole genome shotgun (WGS) entry which is preliminary data.</text>
</comment>
<gene>
    <name evidence="1" type="ORF">PCOR1329_LOCUS29906</name>
</gene>